<dbReference type="AlphaFoldDB" id="A0AAD3X785"/>
<evidence type="ECO:0000313" key="1">
    <source>
        <dbReference type="EMBL" id="KAB1887515.1"/>
    </source>
</evidence>
<organism evidence="1 2">
    <name type="scientific">Microbacterium maritypicum</name>
    <name type="common">Microbacterium liquefaciens</name>
    <dbReference type="NCBI Taxonomy" id="33918"/>
    <lineage>
        <taxon>Bacteria</taxon>
        <taxon>Bacillati</taxon>
        <taxon>Actinomycetota</taxon>
        <taxon>Actinomycetes</taxon>
        <taxon>Micrococcales</taxon>
        <taxon>Microbacteriaceae</taxon>
        <taxon>Microbacterium</taxon>
    </lineage>
</organism>
<dbReference type="EMBL" id="WAAQ01000001">
    <property type="protein sequence ID" value="KAB1887515.1"/>
    <property type="molecule type" value="Genomic_DNA"/>
</dbReference>
<gene>
    <name evidence="1" type="ORF">F6W70_09085</name>
</gene>
<dbReference type="Proteomes" id="UP000436027">
    <property type="component" value="Unassembled WGS sequence"/>
</dbReference>
<reference evidence="1 2" key="1">
    <citation type="submission" date="2019-09" db="EMBL/GenBank/DDBJ databases">
        <title>Whole genome sequencing of Microbacterium maritypicum.</title>
        <authorList>
            <person name="Lenchi N."/>
        </authorList>
    </citation>
    <scope>NUCLEOTIDE SEQUENCE [LARGE SCALE GENOMIC DNA]</scope>
    <source>
        <strain evidence="1 2">DSM 12512</strain>
    </source>
</reference>
<protein>
    <submittedName>
        <fullName evidence="1">Uncharacterized protein</fullName>
    </submittedName>
</protein>
<accession>A0AAD3X785</accession>
<sequence length="116" mass="12005">MSTTITHAGGTISASMAAWDASAETRSIVHPILGRSDPDITLRPTGLRRGEFTLVFATGAAAAAAWTVLSEPQPLTLSNSGVIEVAMQFVVAGGDLSHALSSAGVWSLRVPFQEIA</sequence>
<evidence type="ECO:0000313" key="2">
    <source>
        <dbReference type="Proteomes" id="UP000436027"/>
    </source>
</evidence>
<proteinExistence type="predicted"/>
<name>A0AAD3X785_MICMQ</name>
<comment type="caution">
    <text evidence="1">The sequence shown here is derived from an EMBL/GenBank/DDBJ whole genome shotgun (WGS) entry which is preliminary data.</text>
</comment>
<dbReference type="RefSeq" id="WP_151486434.1">
    <property type="nucleotide sequence ID" value="NZ_WAAQ01000001.1"/>
</dbReference>